<reference evidence="1 2" key="1">
    <citation type="journal article" date="2017" name="Nat. Commun.">
        <title>Genome assembly with in vitro proximity ligation data and whole-genome triplication in lettuce.</title>
        <authorList>
            <person name="Reyes-Chin-Wo S."/>
            <person name="Wang Z."/>
            <person name="Yang X."/>
            <person name="Kozik A."/>
            <person name="Arikit S."/>
            <person name="Song C."/>
            <person name="Xia L."/>
            <person name="Froenicke L."/>
            <person name="Lavelle D.O."/>
            <person name="Truco M.J."/>
            <person name="Xia R."/>
            <person name="Zhu S."/>
            <person name="Xu C."/>
            <person name="Xu H."/>
            <person name="Xu X."/>
            <person name="Cox K."/>
            <person name="Korf I."/>
            <person name="Meyers B.C."/>
            <person name="Michelmore R.W."/>
        </authorList>
    </citation>
    <scope>NUCLEOTIDE SEQUENCE [LARGE SCALE GENOMIC DNA]</scope>
    <source>
        <strain evidence="2">cv. Salinas</strain>
        <tissue evidence="1">Seedlings</tissue>
    </source>
</reference>
<dbReference type="EMBL" id="NBSK02000001">
    <property type="protein sequence ID" value="KAJ0224392.1"/>
    <property type="molecule type" value="Genomic_DNA"/>
</dbReference>
<dbReference type="AlphaFoldDB" id="A0A9R1WCT3"/>
<evidence type="ECO:0000313" key="1">
    <source>
        <dbReference type="EMBL" id="KAJ0224392.1"/>
    </source>
</evidence>
<gene>
    <name evidence="1" type="ORF">LSAT_V11C100029800</name>
</gene>
<sequence>METLNQGGDPEVTNANPMFQIDSTMMQNMLAQGIATALATYEVARNGNTGNNGRAVGLSRWIEKTEAVFHISTCPEDCRVNLCHGLGIPEADNDQRVPSLTRDTSSRAGALEPCHERIRTSYLHLAIQ</sequence>
<evidence type="ECO:0000313" key="2">
    <source>
        <dbReference type="Proteomes" id="UP000235145"/>
    </source>
</evidence>
<dbReference type="Proteomes" id="UP000235145">
    <property type="component" value="Unassembled WGS sequence"/>
</dbReference>
<comment type="caution">
    <text evidence="1">The sequence shown here is derived from an EMBL/GenBank/DDBJ whole genome shotgun (WGS) entry which is preliminary data.</text>
</comment>
<keyword evidence="2" id="KW-1185">Reference proteome</keyword>
<accession>A0A9R1WCT3</accession>
<name>A0A9R1WCT3_LACSA</name>
<organism evidence="1 2">
    <name type="scientific">Lactuca sativa</name>
    <name type="common">Garden lettuce</name>
    <dbReference type="NCBI Taxonomy" id="4236"/>
    <lineage>
        <taxon>Eukaryota</taxon>
        <taxon>Viridiplantae</taxon>
        <taxon>Streptophyta</taxon>
        <taxon>Embryophyta</taxon>
        <taxon>Tracheophyta</taxon>
        <taxon>Spermatophyta</taxon>
        <taxon>Magnoliopsida</taxon>
        <taxon>eudicotyledons</taxon>
        <taxon>Gunneridae</taxon>
        <taxon>Pentapetalae</taxon>
        <taxon>asterids</taxon>
        <taxon>campanulids</taxon>
        <taxon>Asterales</taxon>
        <taxon>Asteraceae</taxon>
        <taxon>Cichorioideae</taxon>
        <taxon>Cichorieae</taxon>
        <taxon>Lactucinae</taxon>
        <taxon>Lactuca</taxon>
    </lineage>
</organism>
<protein>
    <submittedName>
        <fullName evidence="1">Uncharacterized protein</fullName>
    </submittedName>
</protein>
<proteinExistence type="predicted"/>